<dbReference type="PANTHER" id="PTHR43018">
    <property type="entry name" value="PHOSPHO-2-DEHYDRO-3-DEOXYHEPTONATE ALDOLASE"/>
    <property type="match status" value="1"/>
</dbReference>
<evidence type="ECO:0000313" key="4">
    <source>
        <dbReference type="EMBL" id="SVA15618.1"/>
    </source>
</evidence>
<dbReference type="InterPro" id="IPR006268">
    <property type="entry name" value="DAHP_syn_2"/>
</dbReference>
<dbReference type="AlphaFoldDB" id="A0A381TJA6"/>
<dbReference type="InterPro" id="IPR006218">
    <property type="entry name" value="DAHP1/KDSA"/>
</dbReference>
<dbReference type="InterPro" id="IPR041071">
    <property type="entry name" value="DAHP_snth_FXD"/>
</dbReference>
<gene>
    <name evidence="4" type="ORF">METZ01_LOCUS68472</name>
</gene>
<dbReference type="NCBIfam" id="NF009239">
    <property type="entry name" value="PRK12595.1"/>
    <property type="match status" value="1"/>
</dbReference>
<dbReference type="PANTHER" id="PTHR43018:SF2">
    <property type="entry name" value="PHOSPHO-2-DEHYDRO-3-DEOXYHEPTONATE ALDOLASE"/>
    <property type="match status" value="1"/>
</dbReference>
<evidence type="ECO:0000259" key="3">
    <source>
        <dbReference type="Pfam" id="PF18152"/>
    </source>
</evidence>
<feature type="domain" description="DAHP synthase ferredoxin-like" evidence="3">
    <location>
        <begin position="1"/>
        <end position="63"/>
    </location>
</feature>
<sequence>MKQNSGNEAIEKVQSHILGHGLQYHVSQGKERTVIGIVGQIFPELKEEIERLPGVLEVVLISKSFKLSTREFKPQDTTITIGDTVIGGNNNPVIIAGPCAIESEKQVMDTAAIVKESGSHILRGGAFKPRTSPYSFRGMGVQGLKLLAKAGETYDIPTVTEVMAVEDIGMVASYADILQIGTRSAQNFNLLDAAGKINKPILLKRGFSSTYEEWLLAAEYILSGGNEQVILCERGIRTFETGTRFTLDITAIPVIKKLSHLPVITDPSHSTGSWELVPPISLASIAAGAHGIIVDVHPNPSEAKCDAAQALTFNRFKAMVKEINIVTAALNKI</sequence>
<protein>
    <recommendedName>
        <fullName evidence="5">DAHP synthetase I/KDSA domain-containing protein</fullName>
    </recommendedName>
</protein>
<proteinExistence type="predicted"/>
<dbReference type="NCBIfam" id="TIGR01361">
    <property type="entry name" value="DAHP_synth_Bsub"/>
    <property type="match status" value="1"/>
</dbReference>
<evidence type="ECO:0000259" key="2">
    <source>
        <dbReference type="Pfam" id="PF00793"/>
    </source>
</evidence>
<dbReference type="GO" id="GO:0016832">
    <property type="term" value="F:aldehyde-lyase activity"/>
    <property type="evidence" value="ECO:0007669"/>
    <property type="project" value="InterPro"/>
</dbReference>
<dbReference type="GO" id="GO:0016740">
    <property type="term" value="F:transferase activity"/>
    <property type="evidence" value="ECO:0007669"/>
    <property type="project" value="UniProtKB-KW"/>
</dbReference>
<dbReference type="InterPro" id="IPR013785">
    <property type="entry name" value="Aldolase_TIM"/>
</dbReference>
<dbReference type="NCBIfam" id="NF006421">
    <property type="entry name" value="PRK08673.1"/>
    <property type="match status" value="1"/>
</dbReference>
<dbReference type="GO" id="GO:0009073">
    <property type="term" value="P:aromatic amino acid family biosynthetic process"/>
    <property type="evidence" value="ECO:0007669"/>
    <property type="project" value="InterPro"/>
</dbReference>
<reference evidence="4" key="1">
    <citation type="submission" date="2018-05" db="EMBL/GenBank/DDBJ databases">
        <authorList>
            <person name="Lanie J.A."/>
            <person name="Ng W.-L."/>
            <person name="Kazmierczak K.M."/>
            <person name="Andrzejewski T.M."/>
            <person name="Davidsen T.M."/>
            <person name="Wayne K.J."/>
            <person name="Tettelin H."/>
            <person name="Glass J.I."/>
            <person name="Rusch D."/>
            <person name="Podicherti R."/>
            <person name="Tsui H.-C.T."/>
            <person name="Winkler M.E."/>
        </authorList>
    </citation>
    <scope>NUCLEOTIDE SEQUENCE</scope>
</reference>
<feature type="domain" description="DAHP synthetase I/KDSA" evidence="2">
    <location>
        <begin position="78"/>
        <end position="322"/>
    </location>
</feature>
<dbReference type="Pfam" id="PF00793">
    <property type="entry name" value="DAHP_synth_1"/>
    <property type="match status" value="1"/>
</dbReference>
<dbReference type="InterPro" id="IPR052899">
    <property type="entry name" value="Class-I_DAHP_synthase"/>
</dbReference>
<name>A0A381TJA6_9ZZZZ</name>
<organism evidence="4">
    <name type="scientific">marine metagenome</name>
    <dbReference type="NCBI Taxonomy" id="408172"/>
    <lineage>
        <taxon>unclassified sequences</taxon>
        <taxon>metagenomes</taxon>
        <taxon>ecological metagenomes</taxon>
    </lineage>
</organism>
<dbReference type="Gene3D" id="3.20.20.70">
    <property type="entry name" value="Aldolase class I"/>
    <property type="match status" value="1"/>
</dbReference>
<evidence type="ECO:0008006" key="5">
    <source>
        <dbReference type="Google" id="ProtNLM"/>
    </source>
</evidence>
<dbReference type="Pfam" id="PF18152">
    <property type="entry name" value="DAHP_snth_FXD"/>
    <property type="match status" value="1"/>
</dbReference>
<accession>A0A381TJA6</accession>
<keyword evidence="1" id="KW-0808">Transferase</keyword>
<evidence type="ECO:0000256" key="1">
    <source>
        <dbReference type="ARBA" id="ARBA00022679"/>
    </source>
</evidence>
<dbReference type="Gene3D" id="3.30.70.1140">
    <property type="entry name" value="Phospho-2-dehydro-3-deoxyheptonate aldolase, domain 1"/>
    <property type="match status" value="1"/>
</dbReference>
<dbReference type="EMBL" id="UINC01004611">
    <property type="protein sequence ID" value="SVA15618.1"/>
    <property type="molecule type" value="Genomic_DNA"/>
</dbReference>
<dbReference type="SUPFAM" id="SSF51569">
    <property type="entry name" value="Aldolase"/>
    <property type="match status" value="1"/>
</dbReference>